<dbReference type="PANTHER" id="PTHR15503:SF45">
    <property type="entry name" value="RNA-DIRECTED DNA POLYMERASE HOMOLOG"/>
    <property type="match status" value="1"/>
</dbReference>
<name>A0A5B6VAF2_9ROSI</name>
<proteinExistence type="predicted"/>
<reference evidence="3" key="1">
    <citation type="journal article" date="2019" name="Plant Biotechnol. J.">
        <title>Genome sequencing of the Australian wild diploid species Gossypium australe highlights disease resistance and delayed gland morphogenesis.</title>
        <authorList>
            <person name="Cai Y."/>
            <person name="Cai X."/>
            <person name="Wang Q."/>
            <person name="Wang P."/>
            <person name="Zhang Y."/>
            <person name="Cai C."/>
            <person name="Xu Y."/>
            <person name="Wang K."/>
            <person name="Zhou Z."/>
            <person name="Wang C."/>
            <person name="Geng S."/>
            <person name="Li B."/>
            <person name="Dong Q."/>
            <person name="Hou Y."/>
            <person name="Wang H."/>
            <person name="Ai P."/>
            <person name="Liu Z."/>
            <person name="Yi F."/>
            <person name="Sun M."/>
            <person name="An G."/>
            <person name="Cheng J."/>
            <person name="Zhang Y."/>
            <person name="Shi Q."/>
            <person name="Xie Y."/>
            <person name="Shi X."/>
            <person name="Chang Y."/>
            <person name="Huang F."/>
            <person name="Chen Y."/>
            <person name="Hong S."/>
            <person name="Mi L."/>
            <person name="Sun Q."/>
            <person name="Zhang L."/>
            <person name="Zhou B."/>
            <person name="Peng R."/>
            <person name="Zhang X."/>
            <person name="Liu F."/>
        </authorList>
    </citation>
    <scope>NUCLEOTIDE SEQUENCE [LARGE SCALE GENOMIC DNA]</scope>
    <source>
        <strain evidence="3">cv. PA1801</strain>
    </source>
</reference>
<keyword evidence="3" id="KW-1185">Reference proteome</keyword>
<evidence type="ECO:0000256" key="1">
    <source>
        <dbReference type="SAM" id="MobiDB-lite"/>
    </source>
</evidence>
<comment type="caution">
    <text evidence="2">The sequence shown here is derived from an EMBL/GenBank/DDBJ whole genome shotgun (WGS) entry which is preliminary data.</text>
</comment>
<dbReference type="OrthoDB" id="849129at2759"/>
<dbReference type="InterPro" id="IPR032567">
    <property type="entry name" value="RTL1-rel"/>
</dbReference>
<dbReference type="CDD" id="cd00303">
    <property type="entry name" value="retropepsin_like"/>
    <property type="match status" value="1"/>
</dbReference>
<dbReference type="EMBL" id="SMMG02000007">
    <property type="protein sequence ID" value="KAA3466107.1"/>
    <property type="molecule type" value="Genomic_DNA"/>
</dbReference>
<feature type="region of interest" description="Disordered" evidence="1">
    <location>
        <begin position="1"/>
        <end position="35"/>
    </location>
</feature>
<sequence>MDYYNRSTTSLGYSNRDHGKQHTNPKAQATSVSSVGSVKAKKPECQQCGKRHLGDCWMNNKAYFRCGSKGATKDFAMRSEARATTRAYAIRACEDASAPDVIIDTFSLYDIDITALIDPGSTHSYALVRVYLLSPLKVSNPLGQYVLIDKVCKNCPLMTRGYCFSADLMLLPFDEFDMILGVDWLTLHDAVINCRRKTIELKC</sequence>
<dbReference type="PANTHER" id="PTHR15503">
    <property type="entry name" value="LDOC1 RELATED"/>
    <property type="match status" value="1"/>
</dbReference>
<evidence type="ECO:0000313" key="2">
    <source>
        <dbReference type="EMBL" id="KAA3466107.1"/>
    </source>
</evidence>
<gene>
    <name evidence="2" type="ORF">EPI10_001222</name>
</gene>
<dbReference type="Pfam" id="PF08284">
    <property type="entry name" value="RVP_2"/>
    <property type="match status" value="1"/>
</dbReference>
<dbReference type="AlphaFoldDB" id="A0A5B6VAF2"/>
<dbReference type="Proteomes" id="UP000325315">
    <property type="component" value="Unassembled WGS sequence"/>
</dbReference>
<evidence type="ECO:0000313" key="3">
    <source>
        <dbReference type="Proteomes" id="UP000325315"/>
    </source>
</evidence>
<organism evidence="2 3">
    <name type="scientific">Gossypium australe</name>
    <dbReference type="NCBI Taxonomy" id="47621"/>
    <lineage>
        <taxon>Eukaryota</taxon>
        <taxon>Viridiplantae</taxon>
        <taxon>Streptophyta</taxon>
        <taxon>Embryophyta</taxon>
        <taxon>Tracheophyta</taxon>
        <taxon>Spermatophyta</taxon>
        <taxon>Magnoliopsida</taxon>
        <taxon>eudicotyledons</taxon>
        <taxon>Gunneridae</taxon>
        <taxon>Pentapetalae</taxon>
        <taxon>rosids</taxon>
        <taxon>malvids</taxon>
        <taxon>Malvales</taxon>
        <taxon>Malvaceae</taxon>
        <taxon>Malvoideae</taxon>
        <taxon>Gossypium</taxon>
    </lineage>
</organism>
<feature type="compositionally biased region" description="Polar residues" evidence="1">
    <location>
        <begin position="1"/>
        <end position="13"/>
    </location>
</feature>
<protein>
    <submittedName>
        <fullName evidence="2">Gag-Pol polyprotein</fullName>
    </submittedName>
</protein>
<dbReference type="InterPro" id="IPR021109">
    <property type="entry name" value="Peptidase_aspartic_dom_sf"/>
</dbReference>
<dbReference type="Gene3D" id="2.40.70.10">
    <property type="entry name" value="Acid Proteases"/>
    <property type="match status" value="1"/>
</dbReference>
<accession>A0A5B6VAF2</accession>